<dbReference type="PRINTS" id="PR00508">
    <property type="entry name" value="S21N4MTFRASE"/>
</dbReference>
<organism evidence="10 11">
    <name type="scientific">Lentzea flava</name>
    <dbReference type="NCBI Taxonomy" id="103732"/>
    <lineage>
        <taxon>Bacteria</taxon>
        <taxon>Bacillati</taxon>
        <taxon>Actinomycetota</taxon>
        <taxon>Actinomycetes</taxon>
        <taxon>Pseudonocardiales</taxon>
        <taxon>Pseudonocardiaceae</taxon>
        <taxon>Lentzea</taxon>
    </lineage>
</organism>
<dbReference type="InterPro" id="IPR029063">
    <property type="entry name" value="SAM-dependent_MTases_sf"/>
</dbReference>
<dbReference type="EMBL" id="BMRE01000015">
    <property type="protein sequence ID" value="GGU42980.1"/>
    <property type="molecule type" value="Genomic_DNA"/>
</dbReference>
<dbReference type="EC" id="2.1.1.-" evidence="8"/>
<evidence type="ECO:0000256" key="2">
    <source>
        <dbReference type="ARBA" id="ARBA00022603"/>
    </source>
</evidence>
<dbReference type="GO" id="GO:0008168">
    <property type="term" value="F:methyltransferase activity"/>
    <property type="evidence" value="ECO:0007669"/>
    <property type="project" value="UniProtKB-KW"/>
</dbReference>
<evidence type="ECO:0000256" key="4">
    <source>
        <dbReference type="ARBA" id="ARBA00022691"/>
    </source>
</evidence>
<evidence type="ECO:0000256" key="7">
    <source>
        <dbReference type="ARBA" id="ARBA00049120"/>
    </source>
</evidence>
<dbReference type="PROSITE" id="PS00093">
    <property type="entry name" value="N4_MTASE"/>
    <property type="match status" value="1"/>
</dbReference>
<sequence>MGGMNSWTELVHHHAPGVTLFKSDALRVLRTVGTASVDCVVTSPPYWGMRDYGADGQYGMEPTVEDYAASLRRVFAEVKRVLTPTGTCWVNLGDSYGGSWGNYVAVGSSSRTAQDRVRERRHGAHRRPQSWMPRKSLIGLPRRVAFAMRQDGWLLRSAVVWHKPNAAPESVRDRFSTSYETVFLFAASDRHYLSSTSEADLWSVPVRAYRGAHNAVGPVDIAAKAIELGCPRRGVVLDPFSGTATTGVAARALGHRYIGIDLNPAFHDLAIARFAEQEGETPWQPSR</sequence>
<dbReference type="InterPro" id="IPR002941">
    <property type="entry name" value="DNA_methylase_N4/N6"/>
</dbReference>
<evidence type="ECO:0000259" key="9">
    <source>
        <dbReference type="Pfam" id="PF01555"/>
    </source>
</evidence>
<feature type="domain" description="DNA methylase N-4/N-6" evidence="9">
    <location>
        <begin position="37"/>
        <end position="270"/>
    </location>
</feature>
<proteinExistence type="inferred from homology"/>
<keyword evidence="6" id="KW-0238">DNA-binding</keyword>
<accession>A0ABQ2ULG5</accession>
<keyword evidence="2 10" id="KW-0489">Methyltransferase</keyword>
<dbReference type="Pfam" id="PF01555">
    <property type="entry name" value="N6_N4_Mtase"/>
    <property type="match status" value="1"/>
</dbReference>
<reference evidence="11" key="1">
    <citation type="journal article" date="2019" name="Int. J. Syst. Evol. Microbiol.">
        <title>The Global Catalogue of Microorganisms (GCM) 10K type strain sequencing project: providing services to taxonomists for standard genome sequencing and annotation.</title>
        <authorList>
            <consortium name="The Broad Institute Genomics Platform"/>
            <consortium name="The Broad Institute Genome Sequencing Center for Infectious Disease"/>
            <person name="Wu L."/>
            <person name="Ma J."/>
        </authorList>
    </citation>
    <scope>NUCLEOTIDE SEQUENCE [LARGE SCALE GENOMIC DNA]</scope>
    <source>
        <strain evidence="11">JCM 3296</strain>
    </source>
</reference>
<protein>
    <recommendedName>
        <fullName evidence="8">Methyltransferase</fullName>
        <ecNumber evidence="8">2.1.1.-</ecNumber>
    </recommendedName>
</protein>
<dbReference type="GO" id="GO:0032259">
    <property type="term" value="P:methylation"/>
    <property type="evidence" value="ECO:0007669"/>
    <property type="project" value="UniProtKB-KW"/>
</dbReference>
<comment type="caution">
    <text evidence="10">The sequence shown here is derived from an EMBL/GenBank/DDBJ whole genome shotgun (WGS) entry which is preliminary data.</text>
</comment>
<keyword evidence="5" id="KW-0680">Restriction system</keyword>
<keyword evidence="3" id="KW-0808">Transferase</keyword>
<dbReference type="Proteomes" id="UP000649573">
    <property type="component" value="Unassembled WGS sequence"/>
</dbReference>
<evidence type="ECO:0000256" key="3">
    <source>
        <dbReference type="ARBA" id="ARBA00022679"/>
    </source>
</evidence>
<dbReference type="InterPro" id="IPR017985">
    <property type="entry name" value="MeTrfase_CN4_CS"/>
</dbReference>
<evidence type="ECO:0000256" key="8">
    <source>
        <dbReference type="RuleBase" id="RU362026"/>
    </source>
</evidence>
<dbReference type="InterPro" id="IPR001091">
    <property type="entry name" value="RM_Methyltransferase"/>
</dbReference>
<evidence type="ECO:0000313" key="10">
    <source>
        <dbReference type="EMBL" id="GGU42980.1"/>
    </source>
</evidence>
<evidence type="ECO:0000313" key="11">
    <source>
        <dbReference type="Proteomes" id="UP000649573"/>
    </source>
</evidence>
<dbReference type="Gene3D" id="3.40.50.150">
    <property type="entry name" value="Vaccinia Virus protein VP39"/>
    <property type="match status" value="1"/>
</dbReference>
<keyword evidence="4" id="KW-0949">S-adenosyl-L-methionine</keyword>
<gene>
    <name evidence="10" type="primary">yhdJ</name>
    <name evidence="10" type="ORF">GCM10010178_39540</name>
</gene>
<name>A0ABQ2ULG5_9PSEU</name>
<evidence type="ECO:0000256" key="1">
    <source>
        <dbReference type="ARBA" id="ARBA00010203"/>
    </source>
</evidence>
<comment type="similarity">
    <text evidence="1">Belongs to the N(4)/N(6)-methyltransferase family. N(4) subfamily.</text>
</comment>
<evidence type="ECO:0000256" key="6">
    <source>
        <dbReference type="ARBA" id="ARBA00023125"/>
    </source>
</evidence>
<evidence type="ECO:0000256" key="5">
    <source>
        <dbReference type="ARBA" id="ARBA00022747"/>
    </source>
</evidence>
<dbReference type="SUPFAM" id="SSF53335">
    <property type="entry name" value="S-adenosyl-L-methionine-dependent methyltransferases"/>
    <property type="match status" value="1"/>
</dbReference>
<comment type="catalytic activity">
    <reaction evidence="7">
        <text>a 2'-deoxycytidine in DNA + S-adenosyl-L-methionine = an N(4)-methyl-2'-deoxycytidine in DNA + S-adenosyl-L-homocysteine + H(+)</text>
        <dbReference type="Rhea" id="RHEA:16857"/>
        <dbReference type="Rhea" id="RHEA-COMP:11369"/>
        <dbReference type="Rhea" id="RHEA-COMP:13674"/>
        <dbReference type="ChEBI" id="CHEBI:15378"/>
        <dbReference type="ChEBI" id="CHEBI:57856"/>
        <dbReference type="ChEBI" id="CHEBI:59789"/>
        <dbReference type="ChEBI" id="CHEBI:85452"/>
        <dbReference type="ChEBI" id="CHEBI:137933"/>
        <dbReference type="EC" id="2.1.1.113"/>
    </reaction>
</comment>
<keyword evidence="11" id="KW-1185">Reference proteome</keyword>